<evidence type="ECO:0000256" key="3">
    <source>
        <dbReference type="ARBA" id="ARBA00012756"/>
    </source>
</evidence>
<organism evidence="9 10">
    <name type="scientific">Paraglaciecola mesophila</name>
    <dbReference type="NCBI Taxonomy" id="197222"/>
    <lineage>
        <taxon>Bacteria</taxon>
        <taxon>Pseudomonadati</taxon>
        <taxon>Pseudomonadota</taxon>
        <taxon>Gammaproteobacteria</taxon>
        <taxon>Alteromonadales</taxon>
        <taxon>Alteromonadaceae</taxon>
        <taxon>Paraglaciecola</taxon>
    </lineage>
</organism>
<dbReference type="Pfam" id="PF02836">
    <property type="entry name" value="Glyco_hydro_2_C"/>
    <property type="match status" value="1"/>
</dbReference>
<keyword evidence="4 7" id="KW-0378">Hydrolase</keyword>
<dbReference type="Pfam" id="PF02929">
    <property type="entry name" value="Bgal_small_N"/>
    <property type="match status" value="1"/>
</dbReference>
<dbReference type="SMART" id="SM01038">
    <property type="entry name" value="Bgal_small_N"/>
    <property type="match status" value="1"/>
</dbReference>
<dbReference type="InterPro" id="IPR006102">
    <property type="entry name" value="Ig-like_GH2"/>
</dbReference>
<evidence type="ECO:0000313" key="10">
    <source>
        <dbReference type="Proteomes" id="UP000464524"/>
    </source>
</evidence>
<dbReference type="PANTHER" id="PTHR46323">
    <property type="entry name" value="BETA-GALACTOSIDASE"/>
    <property type="match status" value="1"/>
</dbReference>
<evidence type="ECO:0000256" key="2">
    <source>
        <dbReference type="ARBA" id="ARBA00007401"/>
    </source>
</evidence>
<dbReference type="InterPro" id="IPR032312">
    <property type="entry name" value="LacZ_4"/>
</dbReference>
<dbReference type="PROSITE" id="PS00719">
    <property type="entry name" value="GLYCOSYL_HYDROL_F2_1"/>
    <property type="match status" value="1"/>
</dbReference>
<dbReference type="InterPro" id="IPR017853">
    <property type="entry name" value="GH"/>
</dbReference>
<dbReference type="InterPro" id="IPR006103">
    <property type="entry name" value="Glyco_hydro_2_cat"/>
</dbReference>
<dbReference type="EMBL" id="CP047656">
    <property type="protein sequence ID" value="QHJ12147.1"/>
    <property type="molecule type" value="Genomic_DNA"/>
</dbReference>
<reference evidence="9 10" key="1">
    <citation type="submission" date="2019-12" db="EMBL/GenBank/DDBJ databases">
        <title>Genome sequencing and assembly of endphytes of Porphyra tenera.</title>
        <authorList>
            <person name="Park J.M."/>
            <person name="Shin R."/>
            <person name="Jo S.H."/>
        </authorList>
    </citation>
    <scope>NUCLEOTIDE SEQUENCE [LARGE SCALE GENOMIC DNA]</scope>
    <source>
        <strain evidence="9 10">GPM4</strain>
    </source>
</reference>
<dbReference type="SUPFAM" id="SSF49303">
    <property type="entry name" value="beta-Galactosidase/glucuronidase domain"/>
    <property type="match status" value="2"/>
</dbReference>
<dbReference type="AlphaFoldDB" id="A0A857JME7"/>
<dbReference type="EC" id="3.2.1.23" evidence="3 7"/>
<dbReference type="InterPro" id="IPR011013">
    <property type="entry name" value="Gal_mutarotase_sf_dom"/>
</dbReference>
<dbReference type="SUPFAM" id="SSF74650">
    <property type="entry name" value="Galactose mutarotase-like"/>
    <property type="match status" value="1"/>
</dbReference>
<dbReference type="RefSeq" id="WP_160180056.1">
    <property type="nucleotide sequence ID" value="NZ_CP047656.1"/>
</dbReference>
<dbReference type="InterPro" id="IPR004199">
    <property type="entry name" value="B-gal_small/dom_5"/>
</dbReference>
<dbReference type="InterPro" id="IPR050347">
    <property type="entry name" value="Bact_Beta-galactosidase"/>
</dbReference>
<gene>
    <name evidence="9" type="ORF">FX988_02398</name>
</gene>
<accession>A0A857JME7</accession>
<dbReference type="InterPro" id="IPR036156">
    <property type="entry name" value="Beta-gal/glucu_dom_sf"/>
</dbReference>
<dbReference type="InterPro" id="IPR023230">
    <property type="entry name" value="Glyco_hydro_2_CS"/>
</dbReference>
<dbReference type="PRINTS" id="PR00132">
    <property type="entry name" value="GLHYDRLASE2"/>
</dbReference>
<keyword evidence="10" id="KW-1185">Reference proteome</keyword>
<comment type="catalytic activity">
    <reaction evidence="1 7">
        <text>Hydrolysis of terminal non-reducing beta-D-galactose residues in beta-D-galactosides.</text>
        <dbReference type="EC" id="3.2.1.23"/>
    </reaction>
</comment>
<dbReference type="Gene3D" id="2.70.98.10">
    <property type="match status" value="1"/>
</dbReference>
<comment type="similarity">
    <text evidence="2 7">Belongs to the glycosyl hydrolase 2 family.</text>
</comment>
<evidence type="ECO:0000256" key="5">
    <source>
        <dbReference type="ARBA" id="ARBA00023295"/>
    </source>
</evidence>
<protein>
    <recommendedName>
        <fullName evidence="3 7">Beta-galactosidase</fullName>
        <ecNumber evidence="3 7">3.2.1.23</ecNumber>
    </recommendedName>
    <alternativeName>
        <fullName evidence="6 7">Lactase</fullName>
    </alternativeName>
</protein>
<dbReference type="Pfam" id="PF16353">
    <property type="entry name" value="LacZ_4"/>
    <property type="match status" value="1"/>
</dbReference>
<proteinExistence type="inferred from homology"/>
<dbReference type="SUPFAM" id="SSF49785">
    <property type="entry name" value="Galactose-binding domain-like"/>
    <property type="match status" value="1"/>
</dbReference>
<dbReference type="GO" id="GO:0009341">
    <property type="term" value="C:beta-galactosidase complex"/>
    <property type="evidence" value="ECO:0007669"/>
    <property type="project" value="InterPro"/>
</dbReference>
<dbReference type="Gene3D" id="2.60.120.260">
    <property type="entry name" value="Galactose-binding domain-like"/>
    <property type="match status" value="1"/>
</dbReference>
<dbReference type="InterPro" id="IPR006101">
    <property type="entry name" value="Glyco_hydro_2"/>
</dbReference>
<dbReference type="InterPro" id="IPR014718">
    <property type="entry name" value="GH-type_carb-bd"/>
</dbReference>
<dbReference type="PANTHER" id="PTHR46323:SF2">
    <property type="entry name" value="BETA-GALACTOSIDASE"/>
    <property type="match status" value="1"/>
</dbReference>
<dbReference type="InterPro" id="IPR023232">
    <property type="entry name" value="Glyco_hydro_2_AS"/>
</dbReference>
<evidence type="ECO:0000313" key="9">
    <source>
        <dbReference type="EMBL" id="QHJ12147.1"/>
    </source>
</evidence>
<keyword evidence="5 7" id="KW-0326">Glycosidase</keyword>
<evidence type="ECO:0000256" key="6">
    <source>
        <dbReference type="ARBA" id="ARBA00032230"/>
    </source>
</evidence>
<dbReference type="Gene3D" id="3.20.20.80">
    <property type="entry name" value="Glycosidases"/>
    <property type="match status" value="1"/>
</dbReference>
<dbReference type="SUPFAM" id="SSF51445">
    <property type="entry name" value="(Trans)glycosidases"/>
    <property type="match status" value="1"/>
</dbReference>
<dbReference type="InterPro" id="IPR008979">
    <property type="entry name" value="Galactose-bd-like_sf"/>
</dbReference>
<dbReference type="Gene3D" id="2.60.40.10">
    <property type="entry name" value="Immunoglobulins"/>
    <property type="match status" value="2"/>
</dbReference>
<evidence type="ECO:0000259" key="8">
    <source>
        <dbReference type="SMART" id="SM01038"/>
    </source>
</evidence>
<name>A0A857JME7_9ALTE</name>
<evidence type="ECO:0000256" key="7">
    <source>
        <dbReference type="RuleBase" id="RU361154"/>
    </source>
</evidence>
<dbReference type="InterPro" id="IPR013783">
    <property type="entry name" value="Ig-like_fold"/>
</dbReference>
<dbReference type="OrthoDB" id="9758603at2"/>
<dbReference type="PROSITE" id="PS00608">
    <property type="entry name" value="GLYCOSYL_HYDROL_F2_2"/>
    <property type="match status" value="1"/>
</dbReference>
<evidence type="ECO:0000256" key="4">
    <source>
        <dbReference type="ARBA" id="ARBA00022801"/>
    </source>
</evidence>
<evidence type="ECO:0000256" key="1">
    <source>
        <dbReference type="ARBA" id="ARBA00001412"/>
    </source>
</evidence>
<dbReference type="GO" id="GO:0004565">
    <property type="term" value="F:beta-galactosidase activity"/>
    <property type="evidence" value="ECO:0007669"/>
    <property type="project" value="UniProtKB-EC"/>
</dbReference>
<dbReference type="Pfam" id="PF00703">
    <property type="entry name" value="Glyco_hydro_2"/>
    <property type="match status" value="1"/>
</dbReference>
<dbReference type="InterPro" id="IPR006104">
    <property type="entry name" value="Glyco_hydro_2_N"/>
</dbReference>
<dbReference type="Pfam" id="PF02837">
    <property type="entry name" value="Glyco_hydro_2_N"/>
    <property type="match status" value="1"/>
</dbReference>
<dbReference type="GO" id="GO:0005990">
    <property type="term" value="P:lactose catabolic process"/>
    <property type="evidence" value="ECO:0007669"/>
    <property type="project" value="TreeGrafter"/>
</dbReference>
<sequence>MTSTESSTVPDWQNPKVFAINKEPARASFYSFSHDPQQYVDMPFDSQDYFKLNGKWDFYWVKAPHLRPKDFFKPDFDTRNWNKIAVPGNWQLLGYGAANYINMAVDFASHPIAGEVPADNNPVGSYRRDFVLPDNWTDRQVFIYLGAVKSAFYIWVNGHKVGYSQDSKTPAEFDITQYVKAGNNVLALEVYRWSDGTYLELQDMWRLSGIERDVYLYCTPKIRVRDFHALATLDSDYLHGEFALSVSMQSHLTEQENSEQGCKVRARLLDAEMAVVFEQVEPVIDLNGHSAELHFAGKIEHVAKWSAETPYLYQLELTVVTAKQQTIQHIYSRVGFRSSELKNGNVLINGQPVLFKGVNRHDHDPVTGHVISRESMRRDMQLLKQFNINAVRTSHYPNDPYWYALADEYGLYIVDEANIESHGIGAANQAIAYDPKGHMGNMPNWKGAYLDRVSNMYERDKNHPSVVIWSIGNETGDGPNMETLYDWLKSKTSMPVMSEQAQLRRHTDMYSQMYAPIPVLEHYAQLGETRPLILCEYEHAMGNSMGNLADYWQVIEKYPLLQGGFIWDWVDQTFALTTKDGTPYWGYGGDMESPGMYHDGNFSANGVMAADRTPNPHAFEVQAVYQHMCVDAFDVEKQSIKVKNKRYFTDLSDVSLHWHIEENGHVVQQGVIDTLDILAQATADVSLPIKLDTLPEAEYFANFAFISKTSSDMVPAGFTVARSQIPLEHLSCAVDLPQDTAEKIDQLQISDSDSQLIYSGADFSIHFDLALGLISEYHLQNQAMLLDPIRPEFWRAPTDNDFGEGFPEKAKDWQYAGQNIELTTCNWAALKDNNGHICGLEITTEHYLKDVQSRYLSHYKMDTGGSVTFDIWFYAAPHQFHSALPRIGSLVQMPTQFEQVQWFGRGPHENYWDRKTSAFVGHYAMSVDELAFPYVRPQENGYRSDVRYVTFHDANGLGLTFKGLNQIGFGAQRYDVHEYDQFEKRGLHPHELTKHERVFINIDYKQRGVAGTDSWGTAPLFQYTLPWRDYHYGFVMQPSRG</sequence>
<feature type="domain" description="Beta galactosidase small chain/" evidence="8">
    <location>
        <begin position="757"/>
        <end position="1037"/>
    </location>
</feature>
<dbReference type="KEGG" id="pmes:FX988_02398"/>
<dbReference type="GO" id="GO:0030246">
    <property type="term" value="F:carbohydrate binding"/>
    <property type="evidence" value="ECO:0007669"/>
    <property type="project" value="InterPro"/>
</dbReference>
<dbReference type="Proteomes" id="UP000464524">
    <property type="component" value="Chromosome"/>
</dbReference>